<evidence type="ECO:0000313" key="3">
    <source>
        <dbReference type="Proteomes" id="UP000054538"/>
    </source>
</evidence>
<evidence type="ECO:0000313" key="2">
    <source>
        <dbReference type="EMBL" id="KIK82399.1"/>
    </source>
</evidence>
<dbReference type="Proteomes" id="UP000054538">
    <property type="component" value="Unassembled WGS sequence"/>
</dbReference>
<gene>
    <name evidence="2" type="ORF">PAXRUDRAFT_716197</name>
</gene>
<dbReference type="AlphaFoldDB" id="A0A0D0DKY1"/>
<keyword evidence="3" id="KW-1185">Reference proteome</keyword>
<name>A0A0D0DKY1_9AGAM</name>
<evidence type="ECO:0000256" key="1">
    <source>
        <dbReference type="SAM" id="MobiDB-lite"/>
    </source>
</evidence>
<organism evidence="2 3">
    <name type="scientific">Paxillus rubicundulus Ve08.2h10</name>
    <dbReference type="NCBI Taxonomy" id="930991"/>
    <lineage>
        <taxon>Eukaryota</taxon>
        <taxon>Fungi</taxon>
        <taxon>Dikarya</taxon>
        <taxon>Basidiomycota</taxon>
        <taxon>Agaricomycotina</taxon>
        <taxon>Agaricomycetes</taxon>
        <taxon>Agaricomycetidae</taxon>
        <taxon>Boletales</taxon>
        <taxon>Paxilineae</taxon>
        <taxon>Paxillaceae</taxon>
        <taxon>Paxillus</taxon>
    </lineage>
</organism>
<protein>
    <submittedName>
        <fullName evidence="2">Uncharacterized protein</fullName>
    </submittedName>
</protein>
<feature type="compositionally biased region" description="Polar residues" evidence="1">
    <location>
        <begin position="74"/>
        <end position="88"/>
    </location>
</feature>
<reference evidence="2 3" key="1">
    <citation type="submission" date="2014-04" db="EMBL/GenBank/DDBJ databases">
        <authorList>
            <consortium name="DOE Joint Genome Institute"/>
            <person name="Kuo A."/>
            <person name="Kohler A."/>
            <person name="Jargeat P."/>
            <person name="Nagy L.G."/>
            <person name="Floudas D."/>
            <person name="Copeland A."/>
            <person name="Barry K.W."/>
            <person name="Cichocki N."/>
            <person name="Veneault-Fourrey C."/>
            <person name="LaButti K."/>
            <person name="Lindquist E.A."/>
            <person name="Lipzen A."/>
            <person name="Lundell T."/>
            <person name="Morin E."/>
            <person name="Murat C."/>
            <person name="Sun H."/>
            <person name="Tunlid A."/>
            <person name="Henrissat B."/>
            <person name="Grigoriev I.V."/>
            <person name="Hibbett D.S."/>
            <person name="Martin F."/>
            <person name="Nordberg H.P."/>
            <person name="Cantor M.N."/>
            <person name="Hua S.X."/>
        </authorList>
    </citation>
    <scope>NUCLEOTIDE SEQUENCE [LARGE SCALE GENOMIC DNA]</scope>
    <source>
        <strain evidence="2 3">Ve08.2h10</strain>
    </source>
</reference>
<dbReference type="InParanoid" id="A0A0D0DKY1"/>
<reference evidence="3" key="2">
    <citation type="submission" date="2015-01" db="EMBL/GenBank/DDBJ databases">
        <title>Evolutionary Origins and Diversification of the Mycorrhizal Mutualists.</title>
        <authorList>
            <consortium name="DOE Joint Genome Institute"/>
            <consortium name="Mycorrhizal Genomics Consortium"/>
            <person name="Kohler A."/>
            <person name="Kuo A."/>
            <person name="Nagy L.G."/>
            <person name="Floudas D."/>
            <person name="Copeland A."/>
            <person name="Barry K.W."/>
            <person name="Cichocki N."/>
            <person name="Veneault-Fourrey C."/>
            <person name="LaButti K."/>
            <person name="Lindquist E.A."/>
            <person name="Lipzen A."/>
            <person name="Lundell T."/>
            <person name="Morin E."/>
            <person name="Murat C."/>
            <person name="Riley R."/>
            <person name="Ohm R."/>
            <person name="Sun H."/>
            <person name="Tunlid A."/>
            <person name="Henrissat B."/>
            <person name="Grigoriev I.V."/>
            <person name="Hibbett D.S."/>
            <person name="Martin F."/>
        </authorList>
    </citation>
    <scope>NUCLEOTIDE SEQUENCE [LARGE SCALE GENOMIC DNA]</scope>
    <source>
        <strain evidence="3">Ve08.2h10</strain>
    </source>
</reference>
<proteinExistence type="predicted"/>
<dbReference type="EMBL" id="KN825631">
    <property type="protein sequence ID" value="KIK82399.1"/>
    <property type="molecule type" value="Genomic_DNA"/>
</dbReference>
<feature type="region of interest" description="Disordered" evidence="1">
    <location>
        <begin position="108"/>
        <end position="148"/>
    </location>
</feature>
<sequence>MHARQALPLVATPITPPPPPTRHRDAQILLLLCTTVSICSMSMNLLLITPLRPAGSLEPVTFFFDVHSHAHRTPATTSQARTRTNHGQPQDHAATLQRAQCSHDILQPEWTHPDADGPPEARVTNHPPSWVDHHLNVPAQPTRVPAVM</sequence>
<feature type="region of interest" description="Disordered" evidence="1">
    <location>
        <begin position="1"/>
        <end position="21"/>
    </location>
</feature>
<feature type="region of interest" description="Disordered" evidence="1">
    <location>
        <begin position="73"/>
        <end position="93"/>
    </location>
</feature>
<accession>A0A0D0DKY1</accession>
<dbReference type="HOGENOM" id="CLU_1759409_0_0_1"/>